<dbReference type="Gene3D" id="2.40.30.10">
    <property type="entry name" value="Translation factors"/>
    <property type="match status" value="1"/>
</dbReference>
<sequence>MSETRANEQVDVAIVGGGAAGLLAAIWTARTNPKLRIVILDGAKRLGAKILIAGGGRCNVTNEKITPQDYWGSSSNAIRKVLGRFTQPQTVEFFSQLGVKLKREPTGKLFPVTDKARTVLDALLSEVQRLSIEIRLEHRVENIKAISNAPENSLFEITGPWGHLVSKQTVLASGGKSVPKTGSDGHGLELARRLGHELTPEIFPALVPLHLDSQDPLTDLSGISLPTKLELTEVSGKRIASIQGDLLLTHKGLSGPAVLDMSRHWLAASDQREVRLSANWLPEFSAEHLQEELLSLGKRTARGYLREHLPDRLVEHLLAVAKVPADQTGVDLTKLQRKALLNAICIYPLKITGTSGFKVAEVTAGGVPLSQIDLKTMQSRIVPGLYFCGEICDVDGRIGGFNFQWAWASGYVVGTSL</sequence>
<dbReference type="PRINTS" id="PR00469">
    <property type="entry name" value="PNDRDTASEII"/>
</dbReference>
<comment type="cofactor">
    <cofactor evidence="1">
        <name>FAD</name>
        <dbReference type="ChEBI" id="CHEBI:57692"/>
    </cofactor>
</comment>
<organism evidence="7 8">
    <name type="scientific">Blastopirellula marina</name>
    <dbReference type="NCBI Taxonomy" id="124"/>
    <lineage>
        <taxon>Bacteria</taxon>
        <taxon>Pseudomonadati</taxon>
        <taxon>Planctomycetota</taxon>
        <taxon>Planctomycetia</taxon>
        <taxon>Pirellulales</taxon>
        <taxon>Pirellulaceae</taxon>
        <taxon>Blastopirellula</taxon>
    </lineage>
</organism>
<evidence type="ECO:0000259" key="5">
    <source>
        <dbReference type="Pfam" id="PF03486"/>
    </source>
</evidence>
<reference evidence="7 8" key="1">
    <citation type="submission" date="2018-02" db="EMBL/GenBank/DDBJ databases">
        <title>Comparative genomes isolates from brazilian mangrove.</title>
        <authorList>
            <person name="Araujo J.E."/>
            <person name="Taketani R.G."/>
            <person name="Silva M.C.P."/>
            <person name="Loureco M.V."/>
            <person name="Andreote F.D."/>
        </authorList>
    </citation>
    <scope>NUCLEOTIDE SEQUENCE [LARGE SCALE GENOMIC DNA]</scope>
    <source>
        <strain evidence="7 8">Hex-1 MGV</strain>
    </source>
</reference>
<evidence type="ECO:0000256" key="1">
    <source>
        <dbReference type="ARBA" id="ARBA00001974"/>
    </source>
</evidence>
<dbReference type="EMBL" id="PUHY01000006">
    <property type="protein sequence ID" value="PQO35986.1"/>
    <property type="molecule type" value="Genomic_DNA"/>
</dbReference>
<dbReference type="InterPro" id="IPR004792">
    <property type="entry name" value="BaiN-like"/>
</dbReference>
<dbReference type="Gene3D" id="3.50.50.60">
    <property type="entry name" value="FAD/NAD(P)-binding domain"/>
    <property type="match status" value="1"/>
</dbReference>
<dbReference type="OrthoDB" id="9773233at2"/>
<dbReference type="PANTHER" id="PTHR42887">
    <property type="entry name" value="OS12G0638800 PROTEIN"/>
    <property type="match status" value="1"/>
</dbReference>
<dbReference type="InterPro" id="IPR023166">
    <property type="entry name" value="BaiN-like_dom_sf"/>
</dbReference>
<accession>A0A2S8FUX5</accession>
<evidence type="ECO:0000256" key="4">
    <source>
        <dbReference type="SAM" id="Phobius"/>
    </source>
</evidence>
<feature type="domain" description="RsdA/BaiN/AoA(So)-like insert" evidence="6">
    <location>
        <begin position="204"/>
        <end position="362"/>
    </location>
</feature>
<dbReference type="Proteomes" id="UP000238322">
    <property type="component" value="Unassembled WGS sequence"/>
</dbReference>
<dbReference type="RefSeq" id="WP_105329275.1">
    <property type="nucleotide sequence ID" value="NZ_PUHY01000006.1"/>
</dbReference>
<keyword evidence="4" id="KW-1133">Transmembrane helix</keyword>
<proteinExistence type="predicted"/>
<name>A0A2S8FUX5_9BACT</name>
<evidence type="ECO:0000256" key="2">
    <source>
        <dbReference type="ARBA" id="ARBA00022630"/>
    </source>
</evidence>
<dbReference type="InterPro" id="IPR057661">
    <property type="entry name" value="RsdA/BaiN/AoA(So)_Rossmann"/>
</dbReference>
<dbReference type="InterPro" id="IPR055178">
    <property type="entry name" value="RsdA/BaiN/AoA(So)-like_dom"/>
</dbReference>
<feature type="domain" description="RsdA/BaiN/AoA(So)-like Rossmann fold-like" evidence="5">
    <location>
        <begin position="11"/>
        <end position="415"/>
    </location>
</feature>
<evidence type="ECO:0000259" key="6">
    <source>
        <dbReference type="Pfam" id="PF22780"/>
    </source>
</evidence>
<dbReference type="InterPro" id="IPR036188">
    <property type="entry name" value="FAD/NAD-bd_sf"/>
</dbReference>
<dbReference type="SUPFAM" id="SSF160996">
    <property type="entry name" value="HI0933 insert domain-like"/>
    <property type="match status" value="1"/>
</dbReference>
<evidence type="ECO:0000256" key="3">
    <source>
        <dbReference type="ARBA" id="ARBA00022827"/>
    </source>
</evidence>
<gene>
    <name evidence="7" type="ORF">C5Y83_08650</name>
</gene>
<keyword evidence="2" id="KW-0285">Flavoprotein</keyword>
<protein>
    <submittedName>
        <fullName evidence="7">Aminoacetone oxidase family FAD-binding enzyme</fullName>
    </submittedName>
</protein>
<dbReference type="NCBIfam" id="TIGR00275">
    <property type="entry name" value="aminoacetone oxidase family FAD-binding enzyme"/>
    <property type="match status" value="1"/>
</dbReference>
<feature type="transmembrane region" description="Helical" evidence="4">
    <location>
        <begin position="12"/>
        <end position="29"/>
    </location>
</feature>
<keyword evidence="3" id="KW-0274">FAD</keyword>
<keyword evidence="4" id="KW-0472">Membrane</keyword>
<evidence type="ECO:0000313" key="8">
    <source>
        <dbReference type="Proteomes" id="UP000238322"/>
    </source>
</evidence>
<dbReference type="PANTHER" id="PTHR42887:SF2">
    <property type="entry name" value="OS12G0638800 PROTEIN"/>
    <property type="match status" value="1"/>
</dbReference>
<dbReference type="AlphaFoldDB" id="A0A2S8FUX5"/>
<dbReference type="SUPFAM" id="SSF51905">
    <property type="entry name" value="FAD/NAD(P)-binding domain"/>
    <property type="match status" value="1"/>
</dbReference>
<dbReference type="Pfam" id="PF03486">
    <property type="entry name" value="HI0933_like"/>
    <property type="match status" value="1"/>
</dbReference>
<evidence type="ECO:0000313" key="7">
    <source>
        <dbReference type="EMBL" id="PQO35986.1"/>
    </source>
</evidence>
<dbReference type="PRINTS" id="PR00368">
    <property type="entry name" value="FADPNR"/>
</dbReference>
<keyword evidence="4" id="KW-0812">Transmembrane</keyword>
<dbReference type="Gene3D" id="1.10.8.260">
    <property type="entry name" value="HI0933 insert domain-like"/>
    <property type="match status" value="1"/>
</dbReference>
<dbReference type="Pfam" id="PF22780">
    <property type="entry name" value="HI0933_like_1st"/>
    <property type="match status" value="1"/>
</dbReference>
<comment type="caution">
    <text evidence="7">The sequence shown here is derived from an EMBL/GenBank/DDBJ whole genome shotgun (WGS) entry which is preliminary data.</text>
</comment>